<comment type="caution">
    <text evidence="3">The sequence shown here is derived from an EMBL/GenBank/DDBJ whole genome shotgun (WGS) entry which is preliminary data.</text>
</comment>
<dbReference type="EMBL" id="BTGU01013012">
    <property type="protein sequence ID" value="GMN72737.1"/>
    <property type="molecule type" value="Genomic_DNA"/>
</dbReference>
<evidence type="ECO:0000313" key="4">
    <source>
        <dbReference type="EMBL" id="GMN72754.1"/>
    </source>
</evidence>
<dbReference type="Proteomes" id="UP001187192">
    <property type="component" value="Unassembled WGS sequence"/>
</dbReference>
<proteinExistence type="predicted"/>
<dbReference type="EMBL" id="BTGU01013013">
    <property type="protein sequence ID" value="GMN72741.1"/>
    <property type="molecule type" value="Genomic_DNA"/>
</dbReference>
<protein>
    <submittedName>
        <fullName evidence="3">Uncharacterized protein</fullName>
    </submittedName>
</protein>
<evidence type="ECO:0000313" key="5">
    <source>
        <dbReference type="Proteomes" id="UP001187192"/>
    </source>
</evidence>
<name>A0AA88EEW6_FICCA</name>
<evidence type="ECO:0000313" key="3">
    <source>
        <dbReference type="EMBL" id="GMN72748.1"/>
    </source>
</evidence>
<evidence type="ECO:0000313" key="2">
    <source>
        <dbReference type="EMBL" id="GMN72741.1"/>
    </source>
</evidence>
<evidence type="ECO:0000313" key="1">
    <source>
        <dbReference type="EMBL" id="GMN72737.1"/>
    </source>
</evidence>
<sequence>MPDRKQWHALLRRGDSSVLKLIFELSHSKSNLVYCATSGWQTVLAHLLPNVPCLPPSSPICSFPVAPSSGIYLSHVTIGLSSLSKPGLCFLAFRIEYIQFPVTVGGTNPPSLKWKCMISSSTLTTSPSLPLGFLPPGLILESSRGTWCPAGSIHRTPGIGTTGGQCGTDWGLRSKLEQKVSLPTIFGFGNHRTEPLLPALIRLHRLCTPPPTRTR</sequence>
<dbReference type="AlphaFoldDB" id="A0AA88EEW6"/>
<accession>A0AA88EEW6</accession>
<keyword evidence="5" id="KW-1185">Reference proteome</keyword>
<dbReference type="EMBL" id="BTGU01013014">
    <property type="protein sequence ID" value="GMN72748.1"/>
    <property type="molecule type" value="Genomic_DNA"/>
</dbReference>
<reference evidence="3" key="1">
    <citation type="submission" date="2023-07" db="EMBL/GenBank/DDBJ databases">
        <title>draft genome sequence of fig (Ficus carica).</title>
        <authorList>
            <person name="Takahashi T."/>
            <person name="Nishimura K."/>
        </authorList>
    </citation>
    <scope>NUCLEOTIDE SEQUENCE</scope>
</reference>
<organism evidence="3 5">
    <name type="scientific">Ficus carica</name>
    <name type="common">Common fig</name>
    <dbReference type="NCBI Taxonomy" id="3494"/>
    <lineage>
        <taxon>Eukaryota</taxon>
        <taxon>Viridiplantae</taxon>
        <taxon>Streptophyta</taxon>
        <taxon>Embryophyta</taxon>
        <taxon>Tracheophyta</taxon>
        <taxon>Spermatophyta</taxon>
        <taxon>Magnoliopsida</taxon>
        <taxon>eudicotyledons</taxon>
        <taxon>Gunneridae</taxon>
        <taxon>Pentapetalae</taxon>
        <taxon>rosids</taxon>
        <taxon>fabids</taxon>
        <taxon>Rosales</taxon>
        <taxon>Moraceae</taxon>
        <taxon>Ficeae</taxon>
        <taxon>Ficus</taxon>
    </lineage>
</organism>
<dbReference type="EMBL" id="BTGU01013015">
    <property type="protein sequence ID" value="GMN72754.1"/>
    <property type="molecule type" value="Genomic_DNA"/>
</dbReference>
<gene>
    <name evidence="1" type="ORF">TIFTF001_053598</name>
    <name evidence="2" type="ORF">TIFTF001_053599</name>
    <name evidence="3" type="ORF">TIFTF001_053600</name>
    <name evidence="4" type="ORF">TIFTF001_053601</name>
</gene>